<evidence type="ECO:0000256" key="3">
    <source>
        <dbReference type="ARBA" id="ARBA00023027"/>
    </source>
</evidence>
<dbReference type="GO" id="GO:0005829">
    <property type="term" value="C:cytosol"/>
    <property type="evidence" value="ECO:0007669"/>
    <property type="project" value="TreeGrafter"/>
</dbReference>
<dbReference type="eggNOG" id="KOG0069">
    <property type="taxonomic scope" value="Eukaryota"/>
</dbReference>
<dbReference type="GeneID" id="36284074"/>
<feature type="domain" description="D-isomer specific 2-hydroxyacid dehydrogenase NAD-binding" evidence="6">
    <location>
        <begin position="121"/>
        <end position="295"/>
    </location>
</feature>
<dbReference type="FunFam" id="3.40.50.720:FF:000282">
    <property type="entry name" value="Glyoxylate reductase protein"/>
    <property type="match status" value="1"/>
</dbReference>
<name>A0A177ALX1_9PEZI</name>
<evidence type="ECO:0000256" key="1">
    <source>
        <dbReference type="ARBA" id="ARBA00005854"/>
    </source>
</evidence>
<dbReference type="PROSITE" id="PS00065">
    <property type="entry name" value="D_2_HYDROXYACID_DH_1"/>
    <property type="match status" value="1"/>
</dbReference>
<evidence type="ECO:0000259" key="6">
    <source>
        <dbReference type="Pfam" id="PF02826"/>
    </source>
</evidence>
<dbReference type="Pfam" id="PF02826">
    <property type="entry name" value="2-Hacid_dh_C"/>
    <property type="match status" value="1"/>
</dbReference>
<keyword evidence="2 4" id="KW-0560">Oxidoreductase</keyword>
<dbReference type="SUPFAM" id="SSF52283">
    <property type="entry name" value="Formate/glycerate dehydrogenase catalytic domain-like"/>
    <property type="match status" value="1"/>
</dbReference>
<dbReference type="PANTHER" id="PTHR10996:SF269">
    <property type="entry name" value="HYPOTHETICAL D-ISOMER SPECIFIC 2-HYDROXYACID DEHYDROGENASE (EUROFUNG)"/>
    <property type="match status" value="1"/>
</dbReference>
<dbReference type="EMBL" id="KV441387">
    <property type="protein sequence ID" value="OAF62820.1"/>
    <property type="molecule type" value="Genomic_DNA"/>
</dbReference>
<evidence type="ECO:0000259" key="5">
    <source>
        <dbReference type="Pfam" id="PF00389"/>
    </source>
</evidence>
<dbReference type="InterPro" id="IPR006139">
    <property type="entry name" value="D-isomer_2_OHA_DH_cat_dom"/>
</dbReference>
<dbReference type="AlphaFoldDB" id="A0A177ALX1"/>
<dbReference type="CDD" id="cd12168">
    <property type="entry name" value="Mand_dh_like"/>
    <property type="match status" value="1"/>
</dbReference>
<dbReference type="InterPro" id="IPR036291">
    <property type="entry name" value="NAD(P)-bd_dom_sf"/>
</dbReference>
<dbReference type="GO" id="GO:0051287">
    <property type="term" value="F:NAD binding"/>
    <property type="evidence" value="ECO:0007669"/>
    <property type="project" value="InterPro"/>
</dbReference>
<proteinExistence type="inferred from homology"/>
<accession>A0A177ALX1</accession>
<dbReference type="GO" id="GO:0030267">
    <property type="term" value="F:glyoxylate reductase (NADPH) activity"/>
    <property type="evidence" value="ECO:0007669"/>
    <property type="project" value="TreeGrafter"/>
</dbReference>
<dbReference type="GO" id="GO:0016618">
    <property type="term" value="F:hydroxypyruvate reductase [NAD(P)H] activity"/>
    <property type="evidence" value="ECO:0007669"/>
    <property type="project" value="TreeGrafter"/>
</dbReference>
<dbReference type="RefSeq" id="XP_024328091.1">
    <property type="nucleotide sequence ID" value="XM_024464668.1"/>
</dbReference>
<gene>
    <name evidence="7" type="ORF">VC83_00982</name>
</gene>
<organism evidence="7">
    <name type="scientific">Pseudogymnoascus destructans</name>
    <dbReference type="NCBI Taxonomy" id="655981"/>
    <lineage>
        <taxon>Eukaryota</taxon>
        <taxon>Fungi</taxon>
        <taxon>Dikarya</taxon>
        <taxon>Ascomycota</taxon>
        <taxon>Pezizomycotina</taxon>
        <taxon>Leotiomycetes</taxon>
        <taxon>Thelebolales</taxon>
        <taxon>Thelebolaceae</taxon>
        <taxon>Pseudogymnoascus</taxon>
    </lineage>
</organism>
<dbReference type="InterPro" id="IPR029752">
    <property type="entry name" value="D-isomer_DH_CS1"/>
</dbReference>
<feature type="domain" description="D-isomer specific 2-hydroxyacid dehydrogenase catalytic" evidence="5">
    <location>
        <begin position="36"/>
        <end position="326"/>
    </location>
</feature>
<dbReference type="InterPro" id="IPR050223">
    <property type="entry name" value="D-isomer_2-hydroxyacid_DH"/>
</dbReference>
<protein>
    <recommendedName>
        <fullName evidence="8">Glyoxylate reductase</fullName>
    </recommendedName>
</protein>
<dbReference type="Pfam" id="PF00389">
    <property type="entry name" value="2-Hacid_dh"/>
    <property type="match status" value="1"/>
</dbReference>
<dbReference type="InterPro" id="IPR029753">
    <property type="entry name" value="D-isomer_DH_CS"/>
</dbReference>
<dbReference type="PROSITE" id="PS00671">
    <property type="entry name" value="D_2_HYDROXYACID_DH_3"/>
    <property type="match status" value="1"/>
</dbReference>
<sequence>MSKPKVLLLGVIDHAHKDWSDLASITDVLQPTSTNRADFIKEAQGGAFDGVVAAYRTFQSVSITGLIDEELVSSLPKSLKYLSHNGAGYDQIDVNACTKHDIRVSNTPSAVDDASADASMFLILGALRNFNTSMVALRAGNWRGNPNPSLGHDPQGKVLGILGMGGIGRNLKIKAEAFGLSVQYHNRTQLSEELSGGAKYVSFEELLATSDVLSLNLPLNKNTRHIISTPQFEQMKDGIVIVNTARGAVIDEAALVEALNSGKVRSAGLDVYEEEPKIHPGLVACERAILLPHMGTWTMETQTKMEVWTIENLKMAIQSGTLKSPVWEQKDM</sequence>
<evidence type="ECO:0000256" key="2">
    <source>
        <dbReference type="ARBA" id="ARBA00023002"/>
    </source>
</evidence>
<dbReference type="Gene3D" id="3.40.50.720">
    <property type="entry name" value="NAD(P)-binding Rossmann-like Domain"/>
    <property type="match status" value="2"/>
</dbReference>
<reference evidence="7" key="1">
    <citation type="submission" date="2016-03" db="EMBL/GenBank/DDBJ databases">
        <title>Updated assembly of Pseudogymnoascus destructans, the fungus causing white-nose syndrome of bats.</title>
        <authorList>
            <person name="Palmer J.M."/>
            <person name="Drees K.P."/>
            <person name="Foster J.T."/>
            <person name="Lindner D.L."/>
        </authorList>
    </citation>
    <scope>NUCLEOTIDE SEQUENCE [LARGE SCALE GENOMIC DNA]</scope>
    <source>
        <strain evidence="7">20631-21</strain>
    </source>
</reference>
<dbReference type="InterPro" id="IPR006140">
    <property type="entry name" value="D-isomer_DH_NAD-bd"/>
</dbReference>
<dbReference type="PANTHER" id="PTHR10996">
    <property type="entry name" value="2-HYDROXYACID DEHYDROGENASE-RELATED"/>
    <property type="match status" value="1"/>
</dbReference>
<dbReference type="OrthoDB" id="9991913at2759"/>
<evidence type="ECO:0000313" key="7">
    <source>
        <dbReference type="EMBL" id="OAF62820.1"/>
    </source>
</evidence>
<dbReference type="PROSITE" id="PS00670">
    <property type="entry name" value="D_2_HYDROXYACID_DH_2"/>
    <property type="match status" value="1"/>
</dbReference>
<evidence type="ECO:0008006" key="8">
    <source>
        <dbReference type="Google" id="ProtNLM"/>
    </source>
</evidence>
<keyword evidence="3" id="KW-0520">NAD</keyword>
<evidence type="ECO:0000256" key="4">
    <source>
        <dbReference type="RuleBase" id="RU003719"/>
    </source>
</evidence>
<dbReference type="Proteomes" id="UP000077154">
    <property type="component" value="Unassembled WGS sequence"/>
</dbReference>
<dbReference type="VEuPathDB" id="FungiDB:GMDG_00128"/>
<comment type="similarity">
    <text evidence="1 4">Belongs to the D-isomer specific 2-hydroxyacid dehydrogenase family.</text>
</comment>
<dbReference type="SUPFAM" id="SSF51735">
    <property type="entry name" value="NAD(P)-binding Rossmann-fold domains"/>
    <property type="match status" value="1"/>
</dbReference>